<protein>
    <submittedName>
        <fullName evidence="1">Uncharacterized protein</fullName>
    </submittedName>
</protein>
<reference evidence="1 2" key="1">
    <citation type="submission" date="2020-08" db="EMBL/GenBank/DDBJ databases">
        <title>Functional genomics of gut bacteria from endangered species of beetles.</title>
        <authorList>
            <person name="Carlos-Shanley C."/>
        </authorList>
    </citation>
    <scope>NUCLEOTIDE SEQUENCE [LARGE SCALE GENOMIC DNA]</scope>
    <source>
        <strain evidence="1 2">S00179</strain>
    </source>
</reference>
<sequence length="127" mass="14565">MVNLRPLIDETNNVEITRVFLCRRSGSRCYQHIWEINLPKGWIEPRLELLAQYPGSTVVTRLPNGLQAGGSYNLGIFFNERSRWNKQTVSSTYLEFCLEGNTESWQLLDNATCLARRNAEAQQGTMP</sequence>
<comment type="caution">
    <text evidence="1">The sequence shown here is derived from an EMBL/GenBank/DDBJ whole genome shotgun (WGS) entry which is preliminary data.</text>
</comment>
<dbReference type="AlphaFoldDB" id="A0A7W7KQ95"/>
<organism evidence="1 2">
    <name type="scientific">Pseudomonas nitroreducens</name>
    <dbReference type="NCBI Taxonomy" id="46680"/>
    <lineage>
        <taxon>Bacteria</taxon>
        <taxon>Pseudomonadati</taxon>
        <taxon>Pseudomonadota</taxon>
        <taxon>Gammaproteobacteria</taxon>
        <taxon>Pseudomonadales</taxon>
        <taxon>Pseudomonadaceae</taxon>
        <taxon>Pseudomonas</taxon>
    </lineage>
</organism>
<dbReference type="Proteomes" id="UP000566995">
    <property type="component" value="Unassembled WGS sequence"/>
</dbReference>
<gene>
    <name evidence="1" type="ORF">HNP46_005903</name>
</gene>
<proteinExistence type="predicted"/>
<evidence type="ECO:0000313" key="1">
    <source>
        <dbReference type="EMBL" id="MBB4866995.1"/>
    </source>
</evidence>
<evidence type="ECO:0000313" key="2">
    <source>
        <dbReference type="Proteomes" id="UP000566995"/>
    </source>
</evidence>
<accession>A0A7W7KQ95</accession>
<dbReference type="EMBL" id="JACHLI010000034">
    <property type="protein sequence ID" value="MBB4866995.1"/>
    <property type="molecule type" value="Genomic_DNA"/>
</dbReference>
<dbReference type="RefSeq" id="WP_260403298.1">
    <property type="nucleotide sequence ID" value="NZ_JACHLI010000034.1"/>
</dbReference>
<name>A0A7W7KQ95_PSENT</name>